<dbReference type="Proteomes" id="UP000076420">
    <property type="component" value="Unassembled WGS sequence"/>
</dbReference>
<dbReference type="AlphaFoldDB" id="A0A2C9L9R3"/>
<dbReference type="EnsemblMetazoa" id="BGLB028506-RA">
    <property type="protein sequence ID" value="BGLB028506-PA"/>
    <property type="gene ID" value="BGLB028506"/>
</dbReference>
<dbReference type="KEGG" id="bgt:106068738"/>
<evidence type="ECO:0000313" key="1">
    <source>
        <dbReference type="EnsemblMetazoa" id="BGLB028506-PA"/>
    </source>
</evidence>
<accession>A0A2C9L9R3</accession>
<name>A0A2C9L9R3_BIOGL</name>
<gene>
    <name evidence="1" type="primary">106068738</name>
</gene>
<dbReference type="VEuPathDB" id="VectorBase:BGLB028506"/>
<dbReference type="VEuPathDB" id="VectorBase:BGLAX_051429"/>
<reference evidence="1" key="1">
    <citation type="submission" date="2020-05" db="UniProtKB">
        <authorList>
            <consortium name="EnsemblMetazoa"/>
        </authorList>
    </citation>
    <scope>IDENTIFICATION</scope>
    <source>
        <strain evidence="1">BB02</strain>
    </source>
</reference>
<protein>
    <submittedName>
        <fullName evidence="1">Uncharacterized protein</fullName>
    </submittedName>
</protein>
<proteinExistence type="predicted"/>
<organism evidence="1 2">
    <name type="scientific">Biomphalaria glabrata</name>
    <name type="common">Bloodfluke planorb</name>
    <name type="synonym">Freshwater snail</name>
    <dbReference type="NCBI Taxonomy" id="6526"/>
    <lineage>
        <taxon>Eukaryota</taxon>
        <taxon>Metazoa</taxon>
        <taxon>Spiralia</taxon>
        <taxon>Lophotrochozoa</taxon>
        <taxon>Mollusca</taxon>
        <taxon>Gastropoda</taxon>
        <taxon>Heterobranchia</taxon>
        <taxon>Euthyneura</taxon>
        <taxon>Panpulmonata</taxon>
        <taxon>Hygrophila</taxon>
        <taxon>Lymnaeoidea</taxon>
        <taxon>Planorbidae</taxon>
        <taxon>Biomphalaria</taxon>
    </lineage>
</organism>
<sequence length="182" mass="20232">MPAKVAADLLKQLFSVMKQTCSDEMALQQAAGEGDGEGLDNSAKSSLVSCVMARVLFAAGEVAFRQMVFMEVDVLTEMKRRQALNEENKKGRRKSKGTDISKVGMSVTAFKGLNSGRIHRNTQDKYWESHHYSGAICLLGSNYCQQSKFRHFGKASAAMAKLSNWENAILTMATKMLEYTFR</sequence>
<evidence type="ECO:0000313" key="2">
    <source>
        <dbReference type="Proteomes" id="UP000076420"/>
    </source>
</evidence>